<keyword evidence="2" id="KW-1185">Reference proteome</keyword>
<gene>
    <name evidence="1" type="ORF">J43TS3_15310</name>
</gene>
<dbReference type="RefSeq" id="WP_212920415.1">
    <property type="nucleotide sequence ID" value="NZ_BORP01000002.1"/>
</dbReference>
<dbReference type="Proteomes" id="UP000676917">
    <property type="component" value="Unassembled WGS sequence"/>
</dbReference>
<evidence type="ECO:0000313" key="1">
    <source>
        <dbReference type="EMBL" id="GIO26920.1"/>
    </source>
</evidence>
<reference evidence="1" key="1">
    <citation type="submission" date="2021-03" db="EMBL/GenBank/DDBJ databases">
        <title>Antimicrobial resistance genes in bacteria isolated from Japanese honey, and their potential for conferring macrolide and lincosamide resistance in the American foulbrood pathogen Paenibacillus larvae.</title>
        <authorList>
            <person name="Okamoto M."/>
            <person name="Kumagai M."/>
            <person name="Kanamori H."/>
            <person name="Takamatsu D."/>
        </authorList>
    </citation>
    <scope>NUCLEOTIDE SEQUENCE</scope>
    <source>
        <strain evidence="1">J43TS3</strain>
    </source>
</reference>
<organism evidence="1 2">
    <name type="scientific">Ornithinibacillus bavariensis</name>
    <dbReference type="NCBI Taxonomy" id="545502"/>
    <lineage>
        <taxon>Bacteria</taxon>
        <taxon>Bacillati</taxon>
        <taxon>Bacillota</taxon>
        <taxon>Bacilli</taxon>
        <taxon>Bacillales</taxon>
        <taxon>Bacillaceae</taxon>
        <taxon>Ornithinibacillus</taxon>
    </lineage>
</organism>
<proteinExistence type="predicted"/>
<protein>
    <submittedName>
        <fullName evidence="1">Uncharacterized protein</fullName>
    </submittedName>
</protein>
<dbReference type="AlphaFoldDB" id="A0A920C5N4"/>
<evidence type="ECO:0000313" key="2">
    <source>
        <dbReference type="Proteomes" id="UP000676917"/>
    </source>
</evidence>
<dbReference type="EMBL" id="BORP01000002">
    <property type="protein sequence ID" value="GIO26920.1"/>
    <property type="molecule type" value="Genomic_DNA"/>
</dbReference>
<accession>A0A920C5N4</accession>
<sequence length="68" mass="8584">MEKELEAYKRELLYQLEVRERELQELHYLRKEYDKLQKQYHAISSSKLGKITFKYWEFRNKLKGMKNR</sequence>
<comment type="caution">
    <text evidence="1">The sequence shown here is derived from an EMBL/GenBank/DDBJ whole genome shotgun (WGS) entry which is preliminary data.</text>
</comment>
<name>A0A920C5N4_9BACI</name>